<dbReference type="EMBL" id="CP005974">
    <property type="protein sequence ID" value="AJR08257.1"/>
    <property type="molecule type" value="Genomic_DNA"/>
</dbReference>
<feature type="transmembrane region" description="Helical" evidence="4">
    <location>
        <begin position="12"/>
        <end position="31"/>
    </location>
</feature>
<dbReference type="PRINTS" id="PR00502">
    <property type="entry name" value="NUDIXFAMILY"/>
</dbReference>
<dbReference type="SUPFAM" id="SSF48317">
    <property type="entry name" value="Acid phosphatase/Vanadium-dependent haloperoxidase"/>
    <property type="match status" value="1"/>
</dbReference>
<sequence>MKRLAQPVKSNLIIQYFALVLLSVLSFSTVADQSSTFVSRQPDGIVGAVCVIRNGDNLILLSEVITNKLSLPGGYIDKGDTPEQAAAREALEETGIEVGVEHLIQYRGRAAIFACKATSPILVSSFKDHRGYPIVASWFAKHYATEVERVYLIDPSAIEAGDYRYVEDAALLPLWLAQTPESEINIYERFAYPGSTLLKVQLGWIEQFQHHVSTWPASLQWLFEGMMHGVSVVGEPCFAFIMVVIVAGYLRTPLLLEVVFLFVAALFGASLFKHGLMMPRPYFIVPELQQVNAYGFGFPSVHILMSTLLLGVWGFLWQGKLPLAWQKAGLATVIMLLVLTQGIARVWFGVQFISDVILSLMLSFALVAMFIVWRTGGFPYFQLQLTNHWFWLGSSVLIGMVASLSLVPQQAYLFAFVLGCSLAVAPALQVSQLTPALSRCRKVVASVMVLLGASILYSTASMLATMQTGSLVVLAIKAMGYLMLGAWLVYGSAWVRGLLSRLRVRF</sequence>
<dbReference type="PATRIC" id="fig|658445.3.peg.3502"/>
<gene>
    <name evidence="6" type="ORF">H744_2c1584</name>
</gene>
<dbReference type="HOGENOM" id="CLU_045246_0_0_6"/>
<dbReference type="PROSITE" id="PS51462">
    <property type="entry name" value="NUDIX"/>
    <property type="match status" value="1"/>
</dbReference>
<feature type="transmembrane region" description="Helical" evidence="4">
    <location>
        <begin position="443"/>
        <end position="466"/>
    </location>
</feature>
<keyword evidence="4" id="KW-0812">Transmembrane</keyword>
<dbReference type="InterPro" id="IPR000326">
    <property type="entry name" value="PAP2/HPO"/>
</dbReference>
<feature type="transmembrane region" description="Helical" evidence="4">
    <location>
        <begin position="293"/>
        <end position="316"/>
    </location>
</feature>
<dbReference type="InterPro" id="IPR036938">
    <property type="entry name" value="PAP2/HPO_sf"/>
</dbReference>
<dbReference type="STRING" id="658445.H744_2c1584"/>
<keyword evidence="4" id="KW-0472">Membrane</keyword>
<dbReference type="PANTHER" id="PTHR43222:SF2">
    <property type="entry name" value="NUDIX HYDROLASE 23, CHLOROPLASTIC"/>
    <property type="match status" value="1"/>
</dbReference>
<evidence type="ECO:0000256" key="4">
    <source>
        <dbReference type="SAM" id="Phobius"/>
    </source>
</evidence>
<reference evidence="6 7" key="1">
    <citation type="submission" date="2013-05" db="EMBL/GenBank/DDBJ databases">
        <title>Complete genome sequence of the lipase-producing bacterium Photobacterium gaetbulicola Gung47.</title>
        <authorList>
            <person name="Kim Y.-O."/>
        </authorList>
    </citation>
    <scope>NUCLEOTIDE SEQUENCE [LARGE SCALE GENOMIC DNA]</scope>
    <source>
        <strain evidence="6 7">Gung47</strain>
    </source>
</reference>
<protein>
    <recommendedName>
        <fullName evidence="5">Nudix hydrolase domain-containing protein</fullName>
    </recommendedName>
</protein>
<dbReference type="SMART" id="SM00014">
    <property type="entry name" value="acidPPc"/>
    <property type="match status" value="1"/>
</dbReference>
<dbReference type="AlphaFoldDB" id="A0A0C5WPM0"/>
<feature type="transmembrane region" description="Helical" evidence="4">
    <location>
        <begin position="328"/>
        <end position="350"/>
    </location>
</feature>
<dbReference type="Proteomes" id="UP000032303">
    <property type="component" value="Chromosome 2"/>
</dbReference>
<accession>A0A0C5WPM0</accession>
<keyword evidence="4" id="KW-1133">Transmembrane helix</keyword>
<keyword evidence="3" id="KW-0460">Magnesium</keyword>
<feature type="transmembrane region" description="Helical" evidence="4">
    <location>
        <begin position="254"/>
        <end position="273"/>
    </location>
</feature>
<organism evidence="6 7">
    <name type="scientific">Photobacterium gaetbulicola Gung47</name>
    <dbReference type="NCBI Taxonomy" id="658445"/>
    <lineage>
        <taxon>Bacteria</taxon>
        <taxon>Pseudomonadati</taxon>
        <taxon>Pseudomonadota</taxon>
        <taxon>Gammaproteobacteria</taxon>
        <taxon>Vibrionales</taxon>
        <taxon>Vibrionaceae</taxon>
        <taxon>Photobacterium</taxon>
    </lineage>
</organism>
<dbReference type="KEGG" id="pgb:H744_2c1584"/>
<evidence type="ECO:0000313" key="6">
    <source>
        <dbReference type="EMBL" id="AJR08257.1"/>
    </source>
</evidence>
<dbReference type="SUPFAM" id="SSF55811">
    <property type="entry name" value="Nudix"/>
    <property type="match status" value="1"/>
</dbReference>
<dbReference type="Pfam" id="PF00293">
    <property type="entry name" value="NUDIX"/>
    <property type="match status" value="1"/>
</dbReference>
<evidence type="ECO:0000256" key="3">
    <source>
        <dbReference type="ARBA" id="ARBA00022842"/>
    </source>
</evidence>
<evidence type="ECO:0000256" key="1">
    <source>
        <dbReference type="ARBA" id="ARBA00001946"/>
    </source>
</evidence>
<feature type="transmembrane region" description="Helical" evidence="4">
    <location>
        <begin position="388"/>
        <end position="406"/>
    </location>
</feature>
<dbReference type="InterPro" id="IPR015797">
    <property type="entry name" value="NUDIX_hydrolase-like_dom_sf"/>
</dbReference>
<evidence type="ECO:0000256" key="2">
    <source>
        <dbReference type="ARBA" id="ARBA00022801"/>
    </source>
</evidence>
<feature type="domain" description="Nudix hydrolase" evidence="5">
    <location>
        <begin position="42"/>
        <end position="192"/>
    </location>
</feature>
<dbReference type="Gene3D" id="3.90.79.10">
    <property type="entry name" value="Nucleoside Triphosphate Pyrophosphohydrolase"/>
    <property type="match status" value="1"/>
</dbReference>
<evidence type="ECO:0000313" key="7">
    <source>
        <dbReference type="Proteomes" id="UP000032303"/>
    </source>
</evidence>
<dbReference type="GO" id="GO:0016787">
    <property type="term" value="F:hydrolase activity"/>
    <property type="evidence" value="ECO:0007669"/>
    <property type="project" value="UniProtKB-KW"/>
</dbReference>
<dbReference type="Gene3D" id="1.20.144.10">
    <property type="entry name" value="Phosphatidic acid phosphatase type 2/haloperoxidase"/>
    <property type="match status" value="1"/>
</dbReference>
<dbReference type="CDD" id="cd02883">
    <property type="entry name" value="NUDIX_Hydrolase"/>
    <property type="match status" value="1"/>
</dbReference>
<dbReference type="Pfam" id="PF01569">
    <property type="entry name" value="PAP2"/>
    <property type="match status" value="1"/>
</dbReference>
<dbReference type="InterPro" id="IPR000086">
    <property type="entry name" value="NUDIX_hydrolase_dom"/>
</dbReference>
<feature type="transmembrane region" description="Helical" evidence="4">
    <location>
        <begin position="412"/>
        <end position="431"/>
    </location>
</feature>
<keyword evidence="7" id="KW-1185">Reference proteome</keyword>
<feature type="transmembrane region" description="Helical" evidence="4">
    <location>
        <begin position="478"/>
        <end position="499"/>
    </location>
</feature>
<dbReference type="InterPro" id="IPR020476">
    <property type="entry name" value="Nudix_hydrolase"/>
</dbReference>
<proteinExistence type="predicted"/>
<dbReference type="OrthoDB" id="5918940at2"/>
<keyword evidence="2" id="KW-0378">Hydrolase</keyword>
<dbReference type="PANTHER" id="PTHR43222">
    <property type="entry name" value="NUDIX HYDROLASE 23"/>
    <property type="match status" value="1"/>
</dbReference>
<feature type="transmembrane region" description="Helical" evidence="4">
    <location>
        <begin position="226"/>
        <end position="247"/>
    </location>
</feature>
<name>A0A0C5WPM0_9GAMM</name>
<feature type="transmembrane region" description="Helical" evidence="4">
    <location>
        <begin position="356"/>
        <end position="376"/>
    </location>
</feature>
<evidence type="ECO:0000259" key="5">
    <source>
        <dbReference type="PROSITE" id="PS51462"/>
    </source>
</evidence>
<comment type="cofactor">
    <cofactor evidence="1">
        <name>Mg(2+)</name>
        <dbReference type="ChEBI" id="CHEBI:18420"/>
    </cofactor>
</comment>